<evidence type="ECO:0000256" key="1">
    <source>
        <dbReference type="ARBA" id="ARBA00004141"/>
    </source>
</evidence>
<feature type="domain" description="ABC transporter" evidence="8">
    <location>
        <begin position="274"/>
        <end position="452"/>
    </location>
</feature>
<keyword evidence="5 7" id="KW-1133">Transmembrane helix</keyword>
<feature type="transmembrane region" description="Helical" evidence="7">
    <location>
        <begin position="104"/>
        <end position="124"/>
    </location>
</feature>
<evidence type="ECO:0000256" key="7">
    <source>
        <dbReference type="SAM" id="Phobius"/>
    </source>
</evidence>
<dbReference type="GO" id="GO:0016887">
    <property type="term" value="F:ATP hydrolysis activity"/>
    <property type="evidence" value="ECO:0007669"/>
    <property type="project" value="InterPro"/>
</dbReference>
<feature type="transmembrane region" description="Helical" evidence="7">
    <location>
        <begin position="70"/>
        <end position="92"/>
    </location>
</feature>
<evidence type="ECO:0000256" key="3">
    <source>
        <dbReference type="ARBA" id="ARBA00022692"/>
    </source>
</evidence>
<evidence type="ECO:0000313" key="10">
    <source>
        <dbReference type="RefSeq" id="XP_052132699.1"/>
    </source>
</evidence>
<keyword evidence="6 7" id="KW-0472">Membrane</keyword>
<feature type="transmembrane region" description="Helical" evidence="7">
    <location>
        <begin position="26"/>
        <end position="49"/>
    </location>
</feature>
<dbReference type="RefSeq" id="XP_052132699.1">
    <property type="nucleotide sequence ID" value="XM_052276739.1"/>
</dbReference>
<keyword evidence="3 7" id="KW-0812">Transmembrane</keyword>
<evidence type="ECO:0000259" key="8">
    <source>
        <dbReference type="PROSITE" id="PS50893"/>
    </source>
</evidence>
<dbReference type="SUPFAM" id="SSF52540">
    <property type="entry name" value="P-loop containing nucleoside triphosphate hydrolases"/>
    <property type="match status" value="1"/>
</dbReference>
<dbReference type="PANTHER" id="PTHR19229">
    <property type="entry name" value="ATP-BINDING CASSETTE TRANSPORTER SUBFAMILY A ABCA"/>
    <property type="match status" value="1"/>
</dbReference>
<gene>
    <name evidence="10" type="primary">LOC127752121</name>
</gene>
<dbReference type="GO" id="GO:0016020">
    <property type="term" value="C:membrane"/>
    <property type="evidence" value="ECO:0007669"/>
    <property type="project" value="UniProtKB-SubCell"/>
</dbReference>
<evidence type="ECO:0000256" key="5">
    <source>
        <dbReference type="ARBA" id="ARBA00022989"/>
    </source>
</evidence>
<name>A0A9C6XCP6_FRAOC</name>
<keyword evidence="4" id="KW-0677">Repeat</keyword>
<dbReference type="Pfam" id="PF12698">
    <property type="entry name" value="ABC2_membrane_3"/>
    <property type="match status" value="1"/>
</dbReference>
<protein>
    <submittedName>
        <fullName evidence="10">Phospholipid-transporting ATPase ABCA1-like</fullName>
    </submittedName>
</protein>
<accession>A0A9C6XCP6</accession>
<sequence>MPCHERHNQLPPEGVGKRSSRLGSKLLLPLVIVLSWVYTFSQTVASVVLEKQERVKELLAVMGVSRGVQWSGWMLEGLCSSIITCIVLSLRLKFGGLAERSDVTIILLLLVSFVIAMMSFAMLVSTFFSRATLAGLAAVSIYLLPVFTGIATSLFCNVALAEACLVLANSEDSGVGLQWANINDPAGPGESYTVTGAIGMLWLDAVLYAVLAWYIENVFPGEFGVPKHFYFFLQKSYWLRTPSPKDASTLPAPHGNLANSNFLEPEPENAVVGVSIDSLGKVFGKKDAVKGLSLNFYENQISCFLGHNGAGKTTTISMLTGTCTPSSGTARLYGLDIRKDMDAIRANMGVCPQHNVLFNGLTVEEHLLFFGRIKEMSEKELKGDIDMMLSEMDLEEKRKAFANTLSGGMKRKLSVGMAFVGGSKVVFLDEPTAGVDPFSRRGIWELLVKFRK</sequence>
<dbReference type="GO" id="GO:0005524">
    <property type="term" value="F:ATP binding"/>
    <property type="evidence" value="ECO:0007669"/>
    <property type="project" value="InterPro"/>
</dbReference>
<dbReference type="AlphaFoldDB" id="A0A9C6XCP6"/>
<dbReference type="Proteomes" id="UP000504606">
    <property type="component" value="Unplaced"/>
</dbReference>
<dbReference type="KEGG" id="foc:127752121"/>
<dbReference type="Gene3D" id="3.40.50.300">
    <property type="entry name" value="P-loop containing nucleotide triphosphate hydrolases"/>
    <property type="match status" value="1"/>
</dbReference>
<dbReference type="OrthoDB" id="6512918at2759"/>
<dbReference type="InterPro" id="IPR026082">
    <property type="entry name" value="ABCA"/>
</dbReference>
<feature type="non-terminal residue" evidence="10">
    <location>
        <position position="452"/>
    </location>
</feature>
<keyword evidence="9" id="KW-1185">Reference proteome</keyword>
<dbReference type="GeneID" id="127752121"/>
<dbReference type="PROSITE" id="PS00211">
    <property type="entry name" value="ABC_TRANSPORTER_1"/>
    <property type="match status" value="1"/>
</dbReference>
<dbReference type="PROSITE" id="PS50893">
    <property type="entry name" value="ABC_TRANSPORTER_2"/>
    <property type="match status" value="1"/>
</dbReference>
<dbReference type="InterPro" id="IPR013525">
    <property type="entry name" value="ABC2_TM"/>
</dbReference>
<evidence type="ECO:0000256" key="4">
    <source>
        <dbReference type="ARBA" id="ARBA00022737"/>
    </source>
</evidence>
<keyword evidence="2" id="KW-0813">Transport</keyword>
<dbReference type="PANTHER" id="PTHR19229:SF36">
    <property type="entry name" value="ATP-BINDING CASSETTE SUB-FAMILY A MEMBER 2"/>
    <property type="match status" value="1"/>
</dbReference>
<dbReference type="GO" id="GO:0005319">
    <property type="term" value="F:lipid transporter activity"/>
    <property type="evidence" value="ECO:0007669"/>
    <property type="project" value="TreeGrafter"/>
</dbReference>
<dbReference type="InterPro" id="IPR027417">
    <property type="entry name" value="P-loop_NTPase"/>
</dbReference>
<dbReference type="CDD" id="cd03263">
    <property type="entry name" value="ABC_subfamily_A"/>
    <property type="match status" value="1"/>
</dbReference>
<evidence type="ECO:0000256" key="2">
    <source>
        <dbReference type="ARBA" id="ARBA00022448"/>
    </source>
</evidence>
<dbReference type="GO" id="GO:0140359">
    <property type="term" value="F:ABC-type transporter activity"/>
    <property type="evidence" value="ECO:0007669"/>
    <property type="project" value="InterPro"/>
</dbReference>
<dbReference type="InterPro" id="IPR017871">
    <property type="entry name" value="ABC_transporter-like_CS"/>
</dbReference>
<dbReference type="Pfam" id="PF00005">
    <property type="entry name" value="ABC_tran"/>
    <property type="match status" value="1"/>
</dbReference>
<proteinExistence type="predicted"/>
<organism evidence="9 10">
    <name type="scientific">Frankliniella occidentalis</name>
    <name type="common">Western flower thrips</name>
    <name type="synonym">Euthrips occidentalis</name>
    <dbReference type="NCBI Taxonomy" id="133901"/>
    <lineage>
        <taxon>Eukaryota</taxon>
        <taxon>Metazoa</taxon>
        <taxon>Ecdysozoa</taxon>
        <taxon>Arthropoda</taxon>
        <taxon>Hexapoda</taxon>
        <taxon>Insecta</taxon>
        <taxon>Pterygota</taxon>
        <taxon>Neoptera</taxon>
        <taxon>Paraneoptera</taxon>
        <taxon>Thysanoptera</taxon>
        <taxon>Terebrantia</taxon>
        <taxon>Thripoidea</taxon>
        <taxon>Thripidae</taxon>
        <taxon>Frankliniella</taxon>
    </lineage>
</organism>
<comment type="subcellular location">
    <subcellularLocation>
        <location evidence="1">Membrane</location>
        <topology evidence="1">Multi-pass membrane protein</topology>
    </subcellularLocation>
</comment>
<evidence type="ECO:0000256" key="6">
    <source>
        <dbReference type="ARBA" id="ARBA00023136"/>
    </source>
</evidence>
<dbReference type="InterPro" id="IPR003439">
    <property type="entry name" value="ABC_transporter-like_ATP-bd"/>
</dbReference>
<feature type="transmembrane region" description="Helical" evidence="7">
    <location>
        <begin position="131"/>
        <end position="155"/>
    </location>
</feature>
<reference evidence="10" key="1">
    <citation type="submission" date="2025-08" db="UniProtKB">
        <authorList>
            <consortium name="RefSeq"/>
        </authorList>
    </citation>
    <scope>IDENTIFICATION</scope>
    <source>
        <tissue evidence="10">Whole organism</tissue>
    </source>
</reference>
<evidence type="ECO:0000313" key="9">
    <source>
        <dbReference type="Proteomes" id="UP000504606"/>
    </source>
</evidence>